<proteinExistence type="predicted"/>
<dbReference type="EMBL" id="LR901558">
    <property type="protein sequence ID" value="CAD7248880.1"/>
    <property type="molecule type" value="Genomic_DNA"/>
</dbReference>
<dbReference type="GO" id="GO:0005761">
    <property type="term" value="C:mitochondrial ribosome"/>
    <property type="evidence" value="ECO:0007669"/>
    <property type="project" value="InterPro"/>
</dbReference>
<evidence type="ECO:0008006" key="3">
    <source>
        <dbReference type="Google" id="ProtNLM"/>
    </source>
</evidence>
<dbReference type="AlphaFoldDB" id="A0A7R8XFD4"/>
<evidence type="ECO:0000313" key="1">
    <source>
        <dbReference type="EMBL" id="CAD7248880.1"/>
    </source>
</evidence>
<reference evidence="1" key="1">
    <citation type="submission" date="2020-11" db="EMBL/GenBank/DDBJ databases">
        <authorList>
            <person name="Tran Van P."/>
        </authorList>
    </citation>
    <scope>NUCLEOTIDE SEQUENCE</scope>
</reference>
<dbReference type="EMBL" id="CAJPEV010002041">
    <property type="protein sequence ID" value="CAG0895408.1"/>
    <property type="molecule type" value="Genomic_DNA"/>
</dbReference>
<dbReference type="PANTHER" id="PTHR14520:SF4">
    <property type="entry name" value="LARGE RIBOSOMAL SUBUNIT PROTEIN ML63"/>
    <property type="match status" value="1"/>
</dbReference>
<protein>
    <recommendedName>
        <fullName evidence="3">Ribosomal protein 63, mitochondrial</fullName>
    </recommendedName>
</protein>
<dbReference type="GO" id="GO:0032543">
    <property type="term" value="P:mitochondrial translation"/>
    <property type="evidence" value="ECO:0007669"/>
    <property type="project" value="TreeGrafter"/>
</dbReference>
<organism evidence="1">
    <name type="scientific">Darwinula stevensoni</name>
    <dbReference type="NCBI Taxonomy" id="69355"/>
    <lineage>
        <taxon>Eukaryota</taxon>
        <taxon>Metazoa</taxon>
        <taxon>Ecdysozoa</taxon>
        <taxon>Arthropoda</taxon>
        <taxon>Crustacea</taxon>
        <taxon>Oligostraca</taxon>
        <taxon>Ostracoda</taxon>
        <taxon>Podocopa</taxon>
        <taxon>Podocopida</taxon>
        <taxon>Darwinulocopina</taxon>
        <taxon>Darwinuloidea</taxon>
        <taxon>Darwinulidae</taxon>
        <taxon>Darwinula</taxon>
    </lineage>
</organism>
<dbReference type="Proteomes" id="UP000677054">
    <property type="component" value="Unassembled WGS sequence"/>
</dbReference>
<dbReference type="GO" id="GO:0003735">
    <property type="term" value="F:structural constituent of ribosome"/>
    <property type="evidence" value="ECO:0007669"/>
    <property type="project" value="TreeGrafter"/>
</dbReference>
<dbReference type="InterPro" id="IPR016576">
    <property type="entry name" value="Ribosomal_mL63"/>
</dbReference>
<keyword evidence="2" id="KW-1185">Reference proteome</keyword>
<dbReference type="Pfam" id="PF14978">
    <property type="entry name" value="MRP-63"/>
    <property type="match status" value="1"/>
</dbReference>
<accession>A0A7R8XFD4</accession>
<dbReference type="OrthoDB" id="6019958at2759"/>
<name>A0A7R8XFD4_9CRUS</name>
<evidence type="ECO:0000313" key="2">
    <source>
        <dbReference type="Proteomes" id="UP000677054"/>
    </source>
</evidence>
<sequence>MRLALVLFRGHGPPGLVFAGKHRKLFKVHDRHLERLKNALERDEKNMFYLRHPYLTQEQDKGWEEELRPDSEKTLRRKEACKLFLDSRLIESDFSHLRKSDKWE</sequence>
<dbReference type="PANTHER" id="PTHR14520">
    <property type="entry name" value="MITOCHONDRIAL RIBOSOMAL PROTEIN 63"/>
    <property type="match status" value="1"/>
</dbReference>
<gene>
    <name evidence="1" type="ORF">DSTB1V02_LOCUS8687</name>
</gene>